<dbReference type="InterPro" id="IPR050900">
    <property type="entry name" value="Transposase_IS3/IS150/IS904"/>
</dbReference>
<dbReference type="EMBL" id="SKBL01000019">
    <property type="protein sequence ID" value="TFU15269.1"/>
    <property type="molecule type" value="Genomic_DNA"/>
</dbReference>
<dbReference type="Proteomes" id="UP000297244">
    <property type="component" value="Unassembled WGS sequence"/>
</dbReference>
<protein>
    <recommendedName>
        <fullName evidence="1">Integrase catalytic domain-containing protein</fullName>
    </recommendedName>
</protein>
<dbReference type="Gene3D" id="3.30.420.10">
    <property type="entry name" value="Ribonuclease H-like superfamily/Ribonuclease H"/>
    <property type="match status" value="1"/>
</dbReference>
<feature type="domain" description="Integrase catalytic" evidence="1">
    <location>
        <begin position="1"/>
        <end position="137"/>
    </location>
</feature>
<keyword evidence="3" id="KW-1185">Reference proteome</keyword>
<dbReference type="InterPro" id="IPR001584">
    <property type="entry name" value="Integrase_cat-core"/>
</dbReference>
<feature type="non-terminal residue" evidence="2">
    <location>
        <position position="1"/>
    </location>
</feature>
<dbReference type="InterPro" id="IPR036397">
    <property type="entry name" value="RNaseH_sf"/>
</dbReference>
<dbReference type="PANTHER" id="PTHR46889">
    <property type="entry name" value="TRANSPOSASE INSF FOR INSERTION SEQUENCE IS3B-RELATED"/>
    <property type="match status" value="1"/>
</dbReference>
<dbReference type="RefSeq" id="WP_167817002.1">
    <property type="nucleotide sequence ID" value="NZ_ML214254.1"/>
</dbReference>
<dbReference type="PROSITE" id="PS50994">
    <property type="entry name" value="INTEGRASE"/>
    <property type="match status" value="1"/>
</dbReference>
<evidence type="ECO:0000313" key="3">
    <source>
        <dbReference type="Proteomes" id="UP000297244"/>
    </source>
</evidence>
<evidence type="ECO:0000259" key="1">
    <source>
        <dbReference type="PROSITE" id="PS50994"/>
    </source>
</evidence>
<dbReference type="InterPro" id="IPR012337">
    <property type="entry name" value="RNaseH-like_sf"/>
</dbReference>
<dbReference type="Pfam" id="PF01609">
    <property type="entry name" value="DDE_Tnp_1"/>
    <property type="match status" value="1"/>
</dbReference>
<proteinExistence type="predicted"/>
<evidence type="ECO:0000313" key="2">
    <source>
        <dbReference type="EMBL" id="TFU15269.1"/>
    </source>
</evidence>
<name>A0ABY2K509_9DEIN</name>
<dbReference type="InterPro" id="IPR002559">
    <property type="entry name" value="Transposase_11"/>
</dbReference>
<dbReference type="SUPFAM" id="SSF53098">
    <property type="entry name" value="Ribonuclease H-like"/>
    <property type="match status" value="2"/>
</dbReference>
<reference evidence="2 3" key="1">
    <citation type="submission" date="2019-03" db="EMBL/GenBank/DDBJ databases">
        <title>Thermus tengchongensis species for the arsenic transformation mechanism.</title>
        <authorList>
            <person name="Yuan G.C."/>
        </authorList>
    </citation>
    <scope>NUCLEOTIDE SEQUENCE [LARGE SCALE GENOMIC DNA]</scope>
    <source>
        <strain evidence="2 3">15Y</strain>
    </source>
</reference>
<gene>
    <name evidence="2" type="ORF">E0489_10320</name>
</gene>
<comment type="caution">
    <text evidence="2">The sequence shown here is derived from an EMBL/GenBank/DDBJ whole genome shotgun (WGS) entry which is preliminary data.</text>
</comment>
<accession>A0ABY2K509</accession>
<sequence>LAVVMDLYTRRVLGLSLGRRLSQGLALAALEQALREGVPRVHHSDQGVQYTSRRYVERLVGLGVRLSYAGRGRPWENGHAERLIRTIKEEWVDLREYRTLEEVRASVEAFVFEVYNRKRPHSALGYLTPVAFAERCLNGGENLTKLGGGVVQIQGSSTNLPPEELLGVYEERMKMEEGFRDLKGHMGFSGVMSQGWEAMEKTLALVALAYGVGLLVGEEARRRLKGGVRREGGSGGYTRGFLSS</sequence>
<organism evidence="2 3">
    <name type="scientific">Thermus tengchongensis</name>
    <dbReference type="NCBI Taxonomy" id="1214928"/>
    <lineage>
        <taxon>Bacteria</taxon>
        <taxon>Thermotogati</taxon>
        <taxon>Deinococcota</taxon>
        <taxon>Deinococci</taxon>
        <taxon>Thermales</taxon>
        <taxon>Thermaceae</taxon>
        <taxon>Thermus</taxon>
    </lineage>
</organism>
<dbReference type="Pfam" id="PF13683">
    <property type="entry name" value="rve_3"/>
    <property type="match status" value="1"/>
</dbReference>